<comment type="caution">
    <text evidence="1">The sequence shown here is derived from an EMBL/GenBank/DDBJ whole genome shotgun (WGS) entry which is preliminary data.</text>
</comment>
<protein>
    <submittedName>
        <fullName evidence="1">Uncharacterized protein</fullName>
    </submittedName>
</protein>
<gene>
    <name evidence="1" type="ORF">LCGC14_0195400</name>
</gene>
<reference evidence="1" key="1">
    <citation type="journal article" date="2015" name="Nature">
        <title>Complex archaea that bridge the gap between prokaryotes and eukaryotes.</title>
        <authorList>
            <person name="Spang A."/>
            <person name="Saw J.H."/>
            <person name="Jorgensen S.L."/>
            <person name="Zaremba-Niedzwiedzka K."/>
            <person name="Martijn J."/>
            <person name="Lind A.E."/>
            <person name="van Eijk R."/>
            <person name="Schleper C."/>
            <person name="Guy L."/>
            <person name="Ettema T.J."/>
        </authorList>
    </citation>
    <scope>NUCLEOTIDE SEQUENCE</scope>
</reference>
<proteinExistence type="predicted"/>
<dbReference type="EMBL" id="LAZR01000084">
    <property type="protein sequence ID" value="KKN93707.1"/>
    <property type="molecule type" value="Genomic_DNA"/>
</dbReference>
<dbReference type="AlphaFoldDB" id="A0A0F9V1W0"/>
<evidence type="ECO:0000313" key="1">
    <source>
        <dbReference type="EMBL" id="KKN93707.1"/>
    </source>
</evidence>
<organism evidence="1">
    <name type="scientific">marine sediment metagenome</name>
    <dbReference type="NCBI Taxonomy" id="412755"/>
    <lineage>
        <taxon>unclassified sequences</taxon>
        <taxon>metagenomes</taxon>
        <taxon>ecological metagenomes</taxon>
    </lineage>
</organism>
<sequence>MITEVGILEYIPEYVNLSDKEKQKLIAKINDMLKQRGLTAEDIDVLFSDETSFVFRVRYKNGAITVRISKDRVIFDSSAFTMSQTELDKVKEEIQEALIKAGTDIKLPQTVAIARLKQAGFRTTKTRRHHGKQSVRMRVPDKYKKLVMKKKLDQQRLKS</sequence>
<accession>A0A0F9V1W0</accession>
<name>A0A0F9V1W0_9ZZZZ</name>